<comment type="caution">
    <text evidence="2">The sequence shown here is derived from an EMBL/GenBank/DDBJ whole genome shotgun (WGS) entry which is preliminary data.</text>
</comment>
<sequence>MDTLLELVIGFTAIAIYGTEGKPRHPIWRNSLRTVVFAGFVIAFVDLQFPTLSLEIPIAIELLWLFGFVTVLLAEFYVGSIYIALATCLLP</sequence>
<keyword evidence="3" id="KW-1185">Reference proteome</keyword>
<dbReference type="EMBL" id="JABUFE010000013">
    <property type="protein sequence ID" value="NSX56518.1"/>
    <property type="molecule type" value="Genomic_DNA"/>
</dbReference>
<proteinExistence type="predicted"/>
<protein>
    <submittedName>
        <fullName evidence="2">Uncharacterized protein</fullName>
    </submittedName>
</protein>
<keyword evidence="1" id="KW-0472">Membrane</keyword>
<evidence type="ECO:0000256" key="1">
    <source>
        <dbReference type="SAM" id="Phobius"/>
    </source>
</evidence>
<reference evidence="2 3" key="1">
    <citation type="submission" date="2020-06" db="EMBL/GenBank/DDBJ databases">
        <title>Sulfitobacter algicola sp. nov., isolated from green algae.</title>
        <authorList>
            <person name="Wang C."/>
        </authorList>
    </citation>
    <scope>NUCLEOTIDE SEQUENCE [LARGE SCALE GENOMIC DNA]</scope>
    <source>
        <strain evidence="2 3">1151</strain>
    </source>
</reference>
<keyword evidence="1" id="KW-1133">Transmembrane helix</keyword>
<organism evidence="2 3">
    <name type="scientific">Parasulfitobacter algicola</name>
    <dbReference type="NCBI Taxonomy" id="2614809"/>
    <lineage>
        <taxon>Bacteria</taxon>
        <taxon>Pseudomonadati</taxon>
        <taxon>Pseudomonadota</taxon>
        <taxon>Alphaproteobacteria</taxon>
        <taxon>Rhodobacterales</taxon>
        <taxon>Roseobacteraceae</taxon>
        <taxon>Parasulfitobacter</taxon>
    </lineage>
</organism>
<dbReference type="Proteomes" id="UP000777935">
    <property type="component" value="Unassembled WGS sequence"/>
</dbReference>
<accession>A0ABX2J0E3</accession>
<gene>
    <name evidence="2" type="ORF">HRQ87_17150</name>
</gene>
<name>A0ABX2J0E3_9RHOB</name>
<keyword evidence="1" id="KW-0812">Transmembrane</keyword>
<dbReference type="RefSeq" id="WP_174139670.1">
    <property type="nucleotide sequence ID" value="NZ_JABUFE010000013.1"/>
</dbReference>
<feature type="transmembrane region" description="Helical" evidence="1">
    <location>
        <begin position="62"/>
        <end position="90"/>
    </location>
</feature>
<evidence type="ECO:0000313" key="3">
    <source>
        <dbReference type="Proteomes" id="UP000777935"/>
    </source>
</evidence>
<evidence type="ECO:0000313" key="2">
    <source>
        <dbReference type="EMBL" id="NSX56518.1"/>
    </source>
</evidence>
<feature type="transmembrane region" description="Helical" evidence="1">
    <location>
        <begin position="32"/>
        <end position="50"/>
    </location>
</feature>